<dbReference type="EMBL" id="VSSQ01000251">
    <property type="protein sequence ID" value="MPL88148.1"/>
    <property type="molecule type" value="Genomic_DNA"/>
</dbReference>
<evidence type="ECO:0000259" key="2">
    <source>
        <dbReference type="Pfam" id="PF18291"/>
    </source>
</evidence>
<accession>A0A644V9Z6</accession>
<dbReference type="AlphaFoldDB" id="A0A644V9Z6"/>
<evidence type="ECO:0000256" key="1">
    <source>
        <dbReference type="SAM" id="MobiDB-lite"/>
    </source>
</evidence>
<dbReference type="GO" id="GO:0003677">
    <property type="term" value="F:DNA binding"/>
    <property type="evidence" value="ECO:0007669"/>
    <property type="project" value="InterPro"/>
</dbReference>
<reference evidence="3" key="1">
    <citation type="submission" date="2019-08" db="EMBL/GenBank/DDBJ databases">
        <authorList>
            <person name="Kucharzyk K."/>
            <person name="Murdoch R.W."/>
            <person name="Higgins S."/>
            <person name="Loffler F."/>
        </authorList>
    </citation>
    <scope>NUCLEOTIDE SEQUENCE</scope>
</reference>
<organism evidence="3">
    <name type="scientific">bioreactor metagenome</name>
    <dbReference type="NCBI Taxonomy" id="1076179"/>
    <lineage>
        <taxon>unclassified sequences</taxon>
        <taxon>metagenomes</taxon>
        <taxon>ecological metagenomes</taxon>
    </lineage>
</organism>
<dbReference type="InterPro" id="IPR010992">
    <property type="entry name" value="IHF-like_DNA-bd_dom_sf"/>
</dbReference>
<dbReference type="Pfam" id="PF18291">
    <property type="entry name" value="HU-HIG"/>
    <property type="match status" value="1"/>
</dbReference>
<name>A0A644V9Z6_9ZZZZ</name>
<protein>
    <recommendedName>
        <fullName evidence="2">HU domain-containing protein</fullName>
    </recommendedName>
</protein>
<sequence length="147" mass="16463">MTLPVVRVLRKITVGAIPGMKFLIRPKRRKAIGFEELAKRMQAHSSLTKADAYAAMIQMQDEVLAELMEGNPVSLGKLGTLTPMFRAKAVDTLEEANENTITRKYLRYTPSVEVRKLIQDIPVELDKTDQIKGLQPSSNNTEQPTNP</sequence>
<proteinExistence type="predicted"/>
<feature type="region of interest" description="Disordered" evidence="1">
    <location>
        <begin position="128"/>
        <end position="147"/>
    </location>
</feature>
<comment type="caution">
    <text evidence="3">The sequence shown here is derived from an EMBL/GenBank/DDBJ whole genome shotgun (WGS) entry which is preliminary data.</text>
</comment>
<gene>
    <name evidence="3" type="ORF">SDC9_34164</name>
</gene>
<dbReference type="SUPFAM" id="SSF47729">
    <property type="entry name" value="IHF-like DNA-binding proteins"/>
    <property type="match status" value="1"/>
</dbReference>
<dbReference type="InterPro" id="IPR041607">
    <property type="entry name" value="HU-HIG"/>
</dbReference>
<feature type="domain" description="HU" evidence="2">
    <location>
        <begin position="21"/>
        <end position="121"/>
    </location>
</feature>
<dbReference type="Gene3D" id="4.10.520.10">
    <property type="entry name" value="IHF-like DNA-binding proteins"/>
    <property type="match status" value="1"/>
</dbReference>
<feature type="compositionally biased region" description="Polar residues" evidence="1">
    <location>
        <begin position="135"/>
        <end position="147"/>
    </location>
</feature>
<evidence type="ECO:0000313" key="3">
    <source>
        <dbReference type="EMBL" id="MPL88148.1"/>
    </source>
</evidence>